<dbReference type="PANTHER" id="PTHR11910">
    <property type="entry name" value="ATP SYNTHASE DELTA CHAIN"/>
    <property type="match status" value="1"/>
</dbReference>
<evidence type="ECO:0000313" key="10">
    <source>
        <dbReference type="Proteomes" id="UP000007054"/>
    </source>
</evidence>
<dbReference type="AlphaFoldDB" id="D4LBD5"/>
<proteinExistence type="inferred from homology"/>
<name>D4LBD5_RUMC1</name>
<dbReference type="SUPFAM" id="SSF160527">
    <property type="entry name" value="V-type ATPase subunit E-like"/>
    <property type="match status" value="1"/>
</dbReference>
<keyword evidence="3 8" id="KW-0375">Hydrogen ion transport</keyword>
<evidence type="ECO:0000256" key="4">
    <source>
        <dbReference type="ARBA" id="ARBA00023065"/>
    </source>
</evidence>
<evidence type="ECO:0000256" key="2">
    <source>
        <dbReference type="ARBA" id="ARBA00022448"/>
    </source>
</evidence>
<organism evidence="9 10">
    <name type="scientific">Ruminococcus champanellensis (strain DSM 18848 / JCM 17042 / KCTC 15320 / 18P13)</name>
    <dbReference type="NCBI Taxonomy" id="213810"/>
    <lineage>
        <taxon>Bacteria</taxon>
        <taxon>Bacillati</taxon>
        <taxon>Bacillota</taxon>
        <taxon>Clostridia</taxon>
        <taxon>Eubacteriales</taxon>
        <taxon>Oscillospiraceae</taxon>
        <taxon>Ruminococcus</taxon>
    </lineage>
</organism>
<evidence type="ECO:0000313" key="9">
    <source>
        <dbReference type="EMBL" id="CBL16930.1"/>
    </source>
</evidence>
<keyword evidence="2 8" id="KW-0813">Transport</keyword>
<dbReference type="RefSeq" id="WP_015557837.1">
    <property type="nucleotide sequence ID" value="NC_021039.1"/>
</dbReference>
<keyword evidence="7 8" id="KW-0066">ATP synthesis</keyword>
<comment type="function">
    <text evidence="8">This protein is part of the stalk that links CF(0) to CF(1). It either transmits conformational changes from CF(0) to CF(1) or is implicated in proton conduction.</text>
</comment>
<dbReference type="HOGENOM" id="CLU_085114_1_1_9"/>
<keyword evidence="4 8" id="KW-0406">Ion transport</keyword>
<dbReference type="GO" id="GO:0046933">
    <property type="term" value="F:proton-transporting ATP synthase activity, rotational mechanism"/>
    <property type="evidence" value="ECO:0007669"/>
    <property type="project" value="UniProtKB-UniRule"/>
</dbReference>
<keyword evidence="5 8" id="KW-0472">Membrane</keyword>
<gene>
    <name evidence="8" type="primary">atpH</name>
    <name evidence="9" type="ordered locus">RUM_07320</name>
</gene>
<dbReference type="InterPro" id="IPR000711">
    <property type="entry name" value="ATPase_OSCP/dsu"/>
</dbReference>
<keyword evidence="6 8" id="KW-0139">CF(1)</keyword>
<dbReference type="GO" id="GO:0016787">
    <property type="term" value="F:hydrolase activity"/>
    <property type="evidence" value="ECO:0007669"/>
    <property type="project" value="UniProtKB-KW"/>
</dbReference>
<comment type="subunit">
    <text evidence="8">F-type ATPases have 2 components, F(1) - the catalytic core - and F(0) - the membrane proton channel. F(1) has five subunits: alpha(3), beta(3), gamma(1), delta(1), epsilon(1). F(0) has three main subunits: a(1), b(2) and c(10-14). The alpha and beta chains form an alternating ring which encloses part of the gamma chain. F(1) is attached to F(0) by a central stalk formed by the gamma and epsilon chains, while a peripheral stalk is formed by the delta and b chains.</text>
</comment>
<evidence type="ECO:0000256" key="7">
    <source>
        <dbReference type="ARBA" id="ARBA00023310"/>
    </source>
</evidence>
<dbReference type="Pfam" id="PF00213">
    <property type="entry name" value="OSCP"/>
    <property type="match status" value="1"/>
</dbReference>
<dbReference type="BioCyc" id="RCHA213810:RUM_RS03525-MONOMER"/>
<dbReference type="GO" id="GO:0005886">
    <property type="term" value="C:plasma membrane"/>
    <property type="evidence" value="ECO:0007669"/>
    <property type="project" value="UniProtKB-SubCell"/>
</dbReference>
<dbReference type="PRINTS" id="PR00125">
    <property type="entry name" value="ATPASEDELTA"/>
</dbReference>
<comment type="similarity">
    <text evidence="8">Belongs to the ATPase delta chain family.</text>
</comment>
<dbReference type="STRING" id="213810.RUM_07320"/>
<keyword evidence="9" id="KW-0378">Hydrolase</keyword>
<dbReference type="EMBL" id="FP929052">
    <property type="protein sequence ID" value="CBL16930.1"/>
    <property type="molecule type" value="Genomic_DNA"/>
</dbReference>
<dbReference type="InterPro" id="IPR020781">
    <property type="entry name" value="ATPase_OSCP/d_CS"/>
</dbReference>
<dbReference type="GeneID" id="83155525"/>
<evidence type="ECO:0000256" key="1">
    <source>
        <dbReference type="ARBA" id="ARBA00004370"/>
    </source>
</evidence>
<dbReference type="PROSITE" id="PS00389">
    <property type="entry name" value="ATPASE_DELTA"/>
    <property type="match status" value="1"/>
</dbReference>
<dbReference type="Gene3D" id="1.10.520.20">
    <property type="entry name" value="N-terminal domain of the delta subunit of the F1F0-ATP synthase"/>
    <property type="match status" value="1"/>
</dbReference>
<dbReference type="GO" id="GO:0045259">
    <property type="term" value="C:proton-transporting ATP synthase complex"/>
    <property type="evidence" value="ECO:0007669"/>
    <property type="project" value="UniProtKB-KW"/>
</dbReference>
<evidence type="ECO:0000256" key="3">
    <source>
        <dbReference type="ARBA" id="ARBA00022781"/>
    </source>
</evidence>
<dbReference type="PATRIC" id="fig|213810.4.peg.624"/>
<dbReference type="HAMAP" id="MF_01416">
    <property type="entry name" value="ATP_synth_delta_bact"/>
    <property type="match status" value="1"/>
</dbReference>
<comment type="function">
    <text evidence="8">F(1)F(0) ATP synthase produces ATP from ADP in the presence of a proton or sodium gradient. F-type ATPases consist of two structural domains, F(1) containing the extramembraneous catalytic core and F(0) containing the membrane proton channel, linked together by a central stalk and a peripheral stalk. During catalysis, ATP synthesis in the catalytic domain of F(1) is coupled via a rotary mechanism of the central stalk subunits to proton translocation.</text>
</comment>
<evidence type="ECO:0000256" key="8">
    <source>
        <dbReference type="HAMAP-Rule" id="MF_01416"/>
    </source>
</evidence>
<reference evidence="9" key="1">
    <citation type="submission" date="2010-03" db="EMBL/GenBank/DDBJ databases">
        <title>The genome sequence of Ruminococcus sp. 18P13.</title>
        <authorList>
            <consortium name="metaHIT consortium -- http://www.metahit.eu/"/>
            <person name="Pajon A."/>
            <person name="Turner K."/>
            <person name="Parkhill J."/>
            <person name="Bernalier A."/>
        </authorList>
    </citation>
    <scope>NUCLEOTIDE SEQUENCE [LARGE SCALE GENOMIC DNA]</scope>
    <source>
        <strain evidence="9">Type strain: 18P13</strain>
    </source>
</reference>
<evidence type="ECO:0000256" key="5">
    <source>
        <dbReference type="ARBA" id="ARBA00023136"/>
    </source>
</evidence>
<keyword evidence="8" id="KW-1003">Cell membrane</keyword>
<keyword evidence="10" id="KW-1185">Reference proteome</keyword>
<evidence type="ECO:0000256" key="6">
    <source>
        <dbReference type="ARBA" id="ARBA00023196"/>
    </source>
</evidence>
<reference evidence="9" key="2">
    <citation type="submission" date="2010-03" db="EMBL/GenBank/DDBJ databases">
        <authorList>
            <person name="Pajon A."/>
        </authorList>
    </citation>
    <scope>NUCLEOTIDE SEQUENCE</scope>
    <source>
        <strain evidence="9">Type strain: 18P13</strain>
    </source>
</reference>
<accession>D4LBD5</accession>
<sequence length="175" mass="19749">MTGQVGKVYADAVFDLCLEEDTLEPVYKDLNACAAVFRKEPGLAQLLEVPTIPLEEKRALVERLFAGNQTVVSLVCMLTQRQRIPYVQAVTDTFNDLYREHKGIARMTVTTCVPLRDTQRQQLIAALQKKYGKQVELTERIDPAILGGVIVQYGDTLLDNSVRSRLEAVRRQLKQ</sequence>
<dbReference type="NCBIfam" id="TIGR01145">
    <property type="entry name" value="ATP_synt_delta"/>
    <property type="match status" value="1"/>
</dbReference>
<dbReference type="SUPFAM" id="SSF47928">
    <property type="entry name" value="N-terminal domain of the delta subunit of the F1F0-ATP synthase"/>
    <property type="match status" value="1"/>
</dbReference>
<dbReference type="KEGG" id="rch:RUM_07320"/>
<protein>
    <recommendedName>
        <fullName evidence="8">ATP synthase subunit delta</fullName>
    </recommendedName>
    <alternativeName>
        <fullName evidence="8">ATP synthase F(1) sector subunit delta</fullName>
    </alternativeName>
    <alternativeName>
        <fullName evidence="8">F-type ATPase subunit delta</fullName>
        <shortName evidence="8">F-ATPase subunit delta</shortName>
    </alternativeName>
</protein>
<dbReference type="Proteomes" id="UP000007054">
    <property type="component" value="Chromosome"/>
</dbReference>
<dbReference type="InterPro" id="IPR026015">
    <property type="entry name" value="ATP_synth_OSCP/delta_N_sf"/>
</dbReference>
<comment type="subcellular location">
    <subcellularLocation>
        <location evidence="8">Cell membrane</location>
        <topology evidence="8">Peripheral membrane protein</topology>
    </subcellularLocation>
    <subcellularLocation>
        <location evidence="1">Membrane</location>
    </subcellularLocation>
</comment>